<dbReference type="PROSITE" id="PS51257">
    <property type="entry name" value="PROKAR_LIPOPROTEIN"/>
    <property type="match status" value="1"/>
</dbReference>
<sequence length="178" mass="19772">MVMKYRYCWLFLTIVSISCQDSATILTPEINQLAKFDSLMVFFMSENDIDAGALSIMKNSQVVYEKAFGWKDSEHTQILPQNAMMRLASVSKPITAAAIRKLIGAGKLDLTAPAFDLDGSGIGVLEINPFPVLGDTLFKRITVEDLLLHSGGWDRESDKDWVFHEIEIASELDVSSPP</sequence>
<dbReference type="PANTHER" id="PTHR46825:SF9">
    <property type="entry name" value="BETA-LACTAMASE-RELATED DOMAIN-CONTAINING PROTEIN"/>
    <property type="match status" value="1"/>
</dbReference>
<dbReference type="InterPro" id="IPR050491">
    <property type="entry name" value="AmpC-like"/>
</dbReference>
<dbReference type="InterPro" id="IPR001466">
    <property type="entry name" value="Beta-lactam-related"/>
</dbReference>
<dbReference type="Pfam" id="PF00144">
    <property type="entry name" value="Beta-lactamase"/>
    <property type="match status" value="1"/>
</dbReference>
<dbReference type="InterPro" id="IPR012338">
    <property type="entry name" value="Beta-lactam/transpept-like"/>
</dbReference>
<evidence type="ECO:0000259" key="1">
    <source>
        <dbReference type="Pfam" id="PF00144"/>
    </source>
</evidence>
<proteinExistence type="predicted"/>
<dbReference type="PANTHER" id="PTHR46825">
    <property type="entry name" value="D-ALANYL-D-ALANINE-CARBOXYPEPTIDASE/ENDOPEPTIDASE AMPH"/>
    <property type="match status" value="1"/>
</dbReference>
<dbReference type="Gene3D" id="3.40.710.10">
    <property type="entry name" value="DD-peptidase/beta-lactamase superfamily"/>
    <property type="match status" value="1"/>
</dbReference>
<gene>
    <name evidence="2" type="ORF">METZ01_LOCUS209131</name>
</gene>
<feature type="domain" description="Beta-lactamase-related" evidence="1">
    <location>
        <begin position="38"/>
        <end position="161"/>
    </location>
</feature>
<protein>
    <recommendedName>
        <fullName evidence="1">Beta-lactamase-related domain-containing protein</fullName>
    </recommendedName>
</protein>
<accession>A0A382F2H6</accession>
<organism evidence="2">
    <name type="scientific">marine metagenome</name>
    <dbReference type="NCBI Taxonomy" id="408172"/>
    <lineage>
        <taxon>unclassified sequences</taxon>
        <taxon>metagenomes</taxon>
        <taxon>ecological metagenomes</taxon>
    </lineage>
</organism>
<dbReference type="EMBL" id="UINC01047245">
    <property type="protein sequence ID" value="SVB56277.1"/>
    <property type="molecule type" value="Genomic_DNA"/>
</dbReference>
<feature type="non-terminal residue" evidence="2">
    <location>
        <position position="178"/>
    </location>
</feature>
<dbReference type="SUPFAM" id="SSF56601">
    <property type="entry name" value="beta-lactamase/transpeptidase-like"/>
    <property type="match status" value="1"/>
</dbReference>
<evidence type="ECO:0000313" key="2">
    <source>
        <dbReference type="EMBL" id="SVB56277.1"/>
    </source>
</evidence>
<dbReference type="AlphaFoldDB" id="A0A382F2H6"/>
<reference evidence="2" key="1">
    <citation type="submission" date="2018-05" db="EMBL/GenBank/DDBJ databases">
        <authorList>
            <person name="Lanie J.A."/>
            <person name="Ng W.-L."/>
            <person name="Kazmierczak K.M."/>
            <person name="Andrzejewski T.M."/>
            <person name="Davidsen T.M."/>
            <person name="Wayne K.J."/>
            <person name="Tettelin H."/>
            <person name="Glass J.I."/>
            <person name="Rusch D."/>
            <person name="Podicherti R."/>
            <person name="Tsui H.-C.T."/>
            <person name="Winkler M.E."/>
        </authorList>
    </citation>
    <scope>NUCLEOTIDE SEQUENCE</scope>
</reference>
<name>A0A382F2H6_9ZZZZ</name>